<reference evidence="6 7" key="1">
    <citation type="submission" date="2016-10" db="EMBL/GenBank/DDBJ databases">
        <title>Draft Genome sequence of Roseomonas sp. strain M3.</title>
        <authorList>
            <person name="Subhash Y."/>
            <person name="Lee S."/>
        </authorList>
    </citation>
    <scope>NUCLEOTIDE SEQUENCE [LARGE SCALE GENOMIC DNA]</scope>
    <source>
        <strain evidence="6 7">M3</strain>
    </source>
</reference>
<dbReference type="Pfam" id="PF07690">
    <property type="entry name" value="MFS_1"/>
    <property type="match status" value="1"/>
</dbReference>
<keyword evidence="2 4" id="KW-1133">Transmembrane helix</keyword>
<dbReference type="AlphaFoldDB" id="A0A1V2GZR8"/>
<feature type="transmembrane region" description="Helical" evidence="4">
    <location>
        <begin position="82"/>
        <end position="104"/>
    </location>
</feature>
<comment type="caution">
    <text evidence="6">The sequence shown here is derived from an EMBL/GenBank/DDBJ whole genome shotgun (WGS) entry which is preliminary data.</text>
</comment>
<gene>
    <name evidence="6" type="ORF">BKE38_16475</name>
</gene>
<organism evidence="6 7">
    <name type="scientific">Teichococcus deserti</name>
    <dbReference type="NCBI Taxonomy" id="1817963"/>
    <lineage>
        <taxon>Bacteria</taxon>
        <taxon>Pseudomonadati</taxon>
        <taxon>Pseudomonadota</taxon>
        <taxon>Alphaproteobacteria</taxon>
        <taxon>Acetobacterales</taxon>
        <taxon>Roseomonadaceae</taxon>
        <taxon>Roseomonas</taxon>
    </lineage>
</organism>
<evidence type="ECO:0000256" key="3">
    <source>
        <dbReference type="ARBA" id="ARBA00023136"/>
    </source>
</evidence>
<dbReference type="Proteomes" id="UP000188879">
    <property type="component" value="Unassembled WGS sequence"/>
</dbReference>
<feature type="transmembrane region" description="Helical" evidence="4">
    <location>
        <begin position="347"/>
        <end position="370"/>
    </location>
</feature>
<accession>A0A1V2GZR8</accession>
<dbReference type="SUPFAM" id="SSF103473">
    <property type="entry name" value="MFS general substrate transporter"/>
    <property type="match status" value="1"/>
</dbReference>
<evidence type="ECO:0000256" key="4">
    <source>
        <dbReference type="SAM" id="Phobius"/>
    </source>
</evidence>
<dbReference type="Gene3D" id="1.20.1250.20">
    <property type="entry name" value="MFS general substrate transporter like domains"/>
    <property type="match status" value="2"/>
</dbReference>
<feature type="transmembrane region" description="Helical" evidence="4">
    <location>
        <begin position="52"/>
        <end position="70"/>
    </location>
</feature>
<dbReference type="PROSITE" id="PS50850">
    <property type="entry name" value="MFS"/>
    <property type="match status" value="1"/>
</dbReference>
<dbReference type="InterPro" id="IPR011701">
    <property type="entry name" value="MFS"/>
</dbReference>
<keyword evidence="3 4" id="KW-0472">Membrane</keyword>
<keyword evidence="1 4" id="KW-0812">Transmembrane</keyword>
<dbReference type="PANTHER" id="PTHR11360">
    <property type="entry name" value="MONOCARBOXYLATE TRANSPORTER"/>
    <property type="match status" value="1"/>
</dbReference>
<dbReference type="PANTHER" id="PTHR11360:SF284">
    <property type="entry name" value="EG:103B4.3 PROTEIN-RELATED"/>
    <property type="match status" value="1"/>
</dbReference>
<dbReference type="InterPro" id="IPR050327">
    <property type="entry name" value="Proton-linked_MCT"/>
</dbReference>
<feature type="transmembrane region" description="Helical" evidence="4">
    <location>
        <begin position="177"/>
        <end position="196"/>
    </location>
</feature>
<keyword evidence="7" id="KW-1185">Reference proteome</keyword>
<feature type="transmembrane region" description="Helical" evidence="4">
    <location>
        <begin position="317"/>
        <end position="340"/>
    </location>
</feature>
<evidence type="ECO:0000256" key="2">
    <source>
        <dbReference type="ARBA" id="ARBA00022989"/>
    </source>
</evidence>
<evidence type="ECO:0000259" key="5">
    <source>
        <dbReference type="PROSITE" id="PS50850"/>
    </source>
</evidence>
<feature type="transmembrane region" description="Helical" evidence="4">
    <location>
        <begin position="110"/>
        <end position="135"/>
    </location>
</feature>
<protein>
    <submittedName>
        <fullName evidence="6">MFS transporter</fullName>
    </submittedName>
</protein>
<feature type="transmembrane region" description="Helical" evidence="4">
    <location>
        <begin position="382"/>
        <end position="401"/>
    </location>
</feature>
<dbReference type="GO" id="GO:0022857">
    <property type="term" value="F:transmembrane transporter activity"/>
    <property type="evidence" value="ECO:0007669"/>
    <property type="project" value="InterPro"/>
</dbReference>
<feature type="transmembrane region" description="Helical" evidence="4">
    <location>
        <begin position="147"/>
        <end position="171"/>
    </location>
</feature>
<dbReference type="EMBL" id="MLCO01000171">
    <property type="protein sequence ID" value="ONG51216.1"/>
    <property type="molecule type" value="Genomic_DNA"/>
</dbReference>
<evidence type="ECO:0000256" key="1">
    <source>
        <dbReference type="ARBA" id="ARBA00022692"/>
    </source>
</evidence>
<evidence type="ECO:0000313" key="6">
    <source>
        <dbReference type="EMBL" id="ONG51216.1"/>
    </source>
</evidence>
<evidence type="ECO:0000313" key="7">
    <source>
        <dbReference type="Proteomes" id="UP000188879"/>
    </source>
</evidence>
<dbReference type="CDD" id="cd17355">
    <property type="entry name" value="MFS_YcxA_like"/>
    <property type="match status" value="1"/>
</dbReference>
<dbReference type="RefSeq" id="WP_076958417.1">
    <property type="nucleotide sequence ID" value="NZ_MLCO01000171.1"/>
</dbReference>
<name>A0A1V2GZR8_9PROT</name>
<dbReference type="InterPro" id="IPR036259">
    <property type="entry name" value="MFS_trans_sf"/>
</dbReference>
<dbReference type="InterPro" id="IPR020846">
    <property type="entry name" value="MFS_dom"/>
</dbReference>
<feature type="transmembrane region" description="Helical" evidence="4">
    <location>
        <begin position="227"/>
        <end position="248"/>
    </location>
</feature>
<feature type="transmembrane region" description="Helical" evidence="4">
    <location>
        <begin position="260"/>
        <end position="280"/>
    </location>
</feature>
<proteinExistence type="predicted"/>
<feature type="transmembrane region" description="Helical" evidence="4">
    <location>
        <begin position="292"/>
        <end position="311"/>
    </location>
</feature>
<feature type="domain" description="Major facilitator superfamily (MFS) profile" evidence="5">
    <location>
        <begin position="18"/>
        <end position="405"/>
    </location>
</feature>
<sequence>MTGLPPSHAEAGKRISPMMILVVGAVLTAALAMGLRQSFGLFLAPMTMANGWSASGFALAIALQVLVNGISQPICGQIADRLGGRVVIMGGAALYALGTLGMALSDGLPLFTFFAGLVMGVAVSAAGMPVIMASMTRLLPESQRGRATGLGTAGSSFGQFLVVPLAGLGIAGFGWQGALFLMAGAALLMIPLALPLQDRPAPPALKHGQVEESAGATVKRALRSTSFWCLFFGFFVCGLHVSFLSVHLPGFVASCHLPSFVGAGAISLIGLFNVVGSLASGELTQKWRRRELLVLIYGGRAVLMAVFFMAPKTTATVLAFSAVMGVLWLSTVPPTVALCARNFGTRWLATIFGMVFLGHQVGGFTGAYLGGVIFDRTGSYDLMWLIGILAAVFAALIHLPIRDPRPVPAVA</sequence>